<dbReference type="CDD" id="cd02440">
    <property type="entry name" value="AdoMet_MTases"/>
    <property type="match status" value="1"/>
</dbReference>
<dbReference type="EMBL" id="JQBX01000005">
    <property type="protein sequence ID" value="KRN94499.1"/>
    <property type="molecule type" value="Genomic_DNA"/>
</dbReference>
<dbReference type="Pfam" id="PF05175">
    <property type="entry name" value="MTS"/>
    <property type="match status" value="1"/>
</dbReference>
<dbReference type="InterPro" id="IPR007848">
    <property type="entry name" value="Small_mtfrase_dom"/>
</dbReference>
<evidence type="ECO:0000313" key="5">
    <source>
        <dbReference type="Proteomes" id="UP000051859"/>
    </source>
</evidence>
<keyword evidence="2" id="KW-0808">Transferase</keyword>
<sequence>MEDFSMTDYYFTENPNAEHAEKHWSYQLLGHELNFISDRGVFSKNTIDFGTRTLLEALQISQKDERILDVGCGYGPIGIALAKKFSNLQVEMTDVNERALELAKRNAQANGVDRQTTIYKSDAYINVESTNFTTIVSNPPVRAGKTVVDTIISEARQHLVPGGQLVIVLQKKQGAPSAKKLMESTFGNVEVLKKNKGYYILRSEHE</sequence>
<dbReference type="PANTHER" id="PTHR47816:SF4">
    <property type="entry name" value="RIBOSOMAL RNA SMALL SUBUNIT METHYLTRANSFERASE C"/>
    <property type="match status" value="1"/>
</dbReference>
<dbReference type="PANTHER" id="PTHR47816">
    <property type="entry name" value="RIBOSOMAL RNA SMALL SUBUNIT METHYLTRANSFERASE C"/>
    <property type="match status" value="1"/>
</dbReference>
<gene>
    <name evidence="4" type="ORF">IV81_GL001424</name>
</gene>
<reference evidence="4 5" key="1">
    <citation type="journal article" date="2015" name="Genome Announc.">
        <title>Expanding the biotechnology potential of lactobacilli through comparative genomics of 213 strains and associated genera.</title>
        <authorList>
            <person name="Sun Z."/>
            <person name="Harris H.M."/>
            <person name="McCann A."/>
            <person name="Guo C."/>
            <person name="Argimon S."/>
            <person name="Zhang W."/>
            <person name="Yang X."/>
            <person name="Jeffery I.B."/>
            <person name="Cooney J.C."/>
            <person name="Kagawa T.F."/>
            <person name="Liu W."/>
            <person name="Song Y."/>
            <person name="Salvetti E."/>
            <person name="Wrobel A."/>
            <person name="Rasinkangas P."/>
            <person name="Parkhill J."/>
            <person name="Rea M.C."/>
            <person name="O'Sullivan O."/>
            <person name="Ritari J."/>
            <person name="Douillard F.P."/>
            <person name="Paul Ross R."/>
            <person name="Yang R."/>
            <person name="Briner A.E."/>
            <person name="Felis G.E."/>
            <person name="de Vos W.M."/>
            <person name="Barrangou R."/>
            <person name="Klaenhammer T.R."/>
            <person name="Caufield P.W."/>
            <person name="Cui Y."/>
            <person name="Zhang H."/>
            <person name="O'Toole P.W."/>
        </authorList>
    </citation>
    <scope>NUCLEOTIDE SEQUENCE [LARGE SCALE GENOMIC DNA]</scope>
    <source>
        <strain evidence="4 5">DSM 18001</strain>
    </source>
</reference>
<protein>
    <submittedName>
        <fullName evidence="4">16S RNA methylase</fullName>
    </submittedName>
</protein>
<dbReference type="InterPro" id="IPR029063">
    <property type="entry name" value="SAM-dependent_MTases_sf"/>
</dbReference>
<keyword evidence="5" id="KW-1185">Reference proteome</keyword>
<dbReference type="Proteomes" id="UP000051859">
    <property type="component" value="Unassembled WGS sequence"/>
</dbReference>
<name>A0A0R2KY45_9LACO</name>
<dbReference type="PATRIC" id="fig|331679.3.peg.1457"/>
<dbReference type="Gene3D" id="3.40.50.150">
    <property type="entry name" value="Vaccinia Virus protein VP39"/>
    <property type="match status" value="1"/>
</dbReference>
<dbReference type="STRING" id="331679.IV81_GL001424"/>
<dbReference type="GO" id="GO:0008757">
    <property type="term" value="F:S-adenosylmethionine-dependent methyltransferase activity"/>
    <property type="evidence" value="ECO:0007669"/>
    <property type="project" value="InterPro"/>
</dbReference>
<evidence type="ECO:0000256" key="2">
    <source>
        <dbReference type="ARBA" id="ARBA00022679"/>
    </source>
</evidence>
<comment type="caution">
    <text evidence="4">The sequence shown here is derived from an EMBL/GenBank/DDBJ whole genome shotgun (WGS) entry which is preliminary data.</text>
</comment>
<organism evidence="4 5">
    <name type="scientific">Pediococcus stilesii</name>
    <dbReference type="NCBI Taxonomy" id="331679"/>
    <lineage>
        <taxon>Bacteria</taxon>
        <taxon>Bacillati</taxon>
        <taxon>Bacillota</taxon>
        <taxon>Bacilli</taxon>
        <taxon>Lactobacillales</taxon>
        <taxon>Lactobacillaceae</taxon>
        <taxon>Pediococcus</taxon>
    </lineage>
</organism>
<dbReference type="InterPro" id="IPR046977">
    <property type="entry name" value="RsmC/RlmG"/>
</dbReference>
<proteinExistence type="predicted"/>
<evidence type="ECO:0000313" key="4">
    <source>
        <dbReference type="EMBL" id="KRN94499.1"/>
    </source>
</evidence>
<feature type="domain" description="Methyltransferase small" evidence="3">
    <location>
        <begin position="33"/>
        <end position="202"/>
    </location>
</feature>
<dbReference type="AlphaFoldDB" id="A0A0R2KY45"/>
<keyword evidence="1 4" id="KW-0489">Methyltransferase</keyword>
<evidence type="ECO:0000259" key="3">
    <source>
        <dbReference type="Pfam" id="PF05175"/>
    </source>
</evidence>
<dbReference type="GO" id="GO:0032259">
    <property type="term" value="P:methylation"/>
    <property type="evidence" value="ECO:0007669"/>
    <property type="project" value="UniProtKB-KW"/>
</dbReference>
<dbReference type="SUPFAM" id="SSF53335">
    <property type="entry name" value="S-adenosyl-L-methionine-dependent methyltransferases"/>
    <property type="match status" value="1"/>
</dbReference>
<accession>A0A0R2KY45</accession>
<evidence type="ECO:0000256" key="1">
    <source>
        <dbReference type="ARBA" id="ARBA00022603"/>
    </source>
</evidence>